<keyword evidence="1" id="KW-0175">Coiled coil</keyword>
<proteinExistence type="predicted"/>
<dbReference type="GO" id="GO:0007059">
    <property type="term" value="P:chromosome segregation"/>
    <property type="evidence" value="ECO:0007669"/>
    <property type="project" value="InterPro"/>
</dbReference>
<accession>A0A6A6F7E5</accession>
<feature type="compositionally biased region" description="Basic and acidic residues" evidence="2">
    <location>
        <begin position="144"/>
        <end position="165"/>
    </location>
</feature>
<feature type="compositionally biased region" description="Basic and acidic residues" evidence="2">
    <location>
        <begin position="295"/>
        <end position="308"/>
    </location>
</feature>
<evidence type="ECO:0000256" key="2">
    <source>
        <dbReference type="SAM" id="MobiDB-lite"/>
    </source>
</evidence>
<dbReference type="EMBL" id="ML992685">
    <property type="protein sequence ID" value="KAF2209756.1"/>
    <property type="molecule type" value="Genomic_DNA"/>
</dbReference>
<dbReference type="Pfam" id="PF08202">
    <property type="entry name" value="MIS13"/>
    <property type="match status" value="2"/>
</dbReference>
<feature type="compositionally biased region" description="Basic and acidic residues" evidence="2">
    <location>
        <begin position="198"/>
        <end position="212"/>
    </location>
</feature>
<reference evidence="3" key="1">
    <citation type="journal article" date="2020" name="Stud. Mycol.">
        <title>101 Dothideomycetes genomes: a test case for predicting lifestyles and emergence of pathogens.</title>
        <authorList>
            <person name="Haridas S."/>
            <person name="Albert R."/>
            <person name="Binder M."/>
            <person name="Bloem J."/>
            <person name="Labutti K."/>
            <person name="Salamov A."/>
            <person name="Andreopoulos B."/>
            <person name="Baker S."/>
            <person name="Barry K."/>
            <person name="Bills G."/>
            <person name="Bluhm B."/>
            <person name="Cannon C."/>
            <person name="Castanera R."/>
            <person name="Culley D."/>
            <person name="Daum C."/>
            <person name="Ezra D."/>
            <person name="Gonzalez J."/>
            <person name="Henrissat B."/>
            <person name="Kuo A."/>
            <person name="Liang C."/>
            <person name="Lipzen A."/>
            <person name="Lutzoni F."/>
            <person name="Magnuson J."/>
            <person name="Mondo S."/>
            <person name="Nolan M."/>
            <person name="Ohm R."/>
            <person name="Pangilinan J."/>
            <person name="Park H.-J."/>
            <person name="Ramirez L."/>
            <person name="Alfaro M."/>
            <person name="Sun H."/>
            <person name="Tritt A."/>
            <person name="Yoshinaga Y."/>
            <person name="Zwiers L.-H."/>
            <person name="Turgeon B."/>
            <person name="Goodwin S."/>
            <person name="Spatafora J."/>
            <person name="Crous P."/>
            <person name="Grigoriev I."/>
        </authorList>
    </citation>
    <scope>NUCLEOTIDE SEQUENCE</scope>
    <source>
        <strain evidence="3">SCOH1-5</strain>
    </source>
</reference>
<sequence length="617" mass="68328">MSIVLTRAPLEVIGMNGGTTQKRRSARLSGEGNGENEPPAKKAKVNGGTTTTISTKQQDGEPKKAASRKKRQEYTDQADDFQFARKSSKRKKTNQDAVVHSNLEAVPAAESAPEAEKEQPAPVVEEPAPKPTQKKPRRRFPTTPEREFADKPTRRSKRLSDEKSVEPAAHPSPHRRAHAKSHENANRSPSPGRGRPLTVEKKRQQPTEERRGTRVMQIALPFADTPIQRRNKEMRKTSAEGSRRSSTGMRGKRASSVIDEGRGNGELIKFPSKYGCACPHLVPLLAEASETTVLRSDHDTKKPPRTEDALYMTSQDQSASTTEFESTERVTEEPIADENSAATALPHTEVPANEFYKHISADITEPRRMRSLLGWCGTRLLPPKPHPPTQNTPAAMLEFQAQQAAHVIQEELSQSLMTNGTLSDWFSRDESVPPRIPLRKKANPRNIANAAKAEELERELERLKSERAEWDALTKAAASVTLQPSNAEEEQAAEMGSLSPVHTDVLDSPQRRIFEQLTCSSEDATAAVADPGTIQSRLKTISEDLEFAVDQFAHGIHTLSMTREAAERVAEKSLADAANVLEEREKARNKGSQAVNQMDALRGLARVLNSQQQQQRR</sequence>
<evidence type="ECO:0000313" key="3">
    <source>
        <dbReference type="EMBL" id="KAF2209756.1"/>
    </source>
</evidence>
<dbReference type="OrthoDB" id="3364649at2759"/>
<evidence type="ECO:0000256" key="1">
    <source>
        <dbReference type="SAM" id="Coils"/>
    </source>
</evidence>
<keyword evidence="4" id="KW-1185">Reference proteome</keyword>
<protein>
    <submittedName>
        <fullName evidence="3">Uncharacterized protein</fullName>
    </submittedName>
</protein>
<feature type="region of interest" description="Disordered" evidence="2">
    <location>
        <begin position="293"/>
        <end position="335"/>
    </location>
</feature>
<dbReference type="AlphaFoldDB" id="A0A6A6F7E5"/>
<feature type="compositionally biased region" description="Polar residues" evidence="2">
    <location>
        <begin position="312"/>
        <end position="324"/>
    </location>
</feature>
<dbReference type="GO" id="GO:0051301">
    <property type="term" value="P:cell division"/>
    <property type="evidence" value="ECO:0007669"/>
    <property type="project" value="InterPro"/>
</dbReference>
<feature type="region of interest" description="Disordered" evidence="2">
    <location>
        <begin position="15"/>
        <end position="263"/>
    </location>
</feature>
<dbReference type="GO" id="GO:0000444">
    <property type="term" value="C:MIS12/MIND type complex"/>
    <property type="evidence" value="ECO:0007669"/>
    <property type="project" value="InterPro"/>
</dbReference>
<dbReference type="Proteomes" id="UP000799539">
    <property type="component" value="Unassembled WGS sequence"/>
</dbReference>
<name>A0A6A6F7E5_9PEZI</name>
<feature type="compositionally biased region" description="Polar residues" evidence="2">
    <location>
        <begin position="47"/>
        <end position="57"/>
    </location>
</feature>
<dbReference type="PANTHER" id="PTHR14778:SF2">
    <property type="entry name" value="KINETOCHORE-ASSOCIATED PROTEIN DSN1 HOMOLOG"/>
    <property type="match status" value="1"/>
</dbReference>
<evidence type="ECO:0000313" key="4">
    <source>
        <dbReference type="Proteomes" id="UP000799539"/>
    </source>
</evidence>
<gene>
    <name evidence="3" type="ORF">CERZMDRAFT_100160</name>
</gene>
<organism evidence="3 4">
    <name type="scientific">Cercospora zeae-maydis SCOH1-5</name>
    <dbReference type="NCBI Taxonomy" id="717836"/>
    <lineage>
        <taxon>Eukaryota</taxon>
        <taxon>Fungi</taxon>
        <taxon>Dikarya</taxon>
        <taxon>Ascomycota</taxon>
        <taxon>Pezizomycotina</taxon>
        <taxon>Dothideomycetes</taxon>
        <taxon>Dothideomycetidae</taxon>
        <taxon>Mycosphaerellales</taxon>
        <taxon>Mycosphaerellaceae</taxon>
        <taxon>Cercospora</taxon>
    </lineage>
</organism>
<feature type="coiled-coil region" evidence="1">
    <location>
        <begin position="446"/>
        <end position="473"/>
    </location>
</feature>
<feature type="compositionally biased region" description="Basic and acidic residues" evidence="2">
    <location>
        <begin position="230"/>
        <end position="243"/>
    </location>
</feature>
<dbReference type="PANTHER" id="PTHR14778">
    <property type="entry name" value="KINETOCHORE-ASSOCIATED PROTEIN DSN1 HOMOLOG"/>
    <property type="match status" value="1"/>
</dbReference>
<dbReference type="InterPro" id="IPR013218">
    <property type="entry name" value="Dsn1/Mis13"/>
</dbReference>